<feature type="binding site" description="axial binding residue" evidence="6">
    <location>
        <position position="448"/>
    </location>
    <ligand>
        <name>heme</name>
        <dbReference type="ChEBI" id="CHEBI:30413"/>
    </ligand>
    <ligandPart>
        <name>Fe</name>
        <dbReference type="ChEBI" id="CHEBI:18248"/>
    </ligandPart>
</feature>
<dbReference type="GO" id="GO:0005506">
    <property type="term" value="F:iron ion binding"/>
    <property type="evidence" value="ECO:0007669"/>
    <property type="project" value="InterPro"/>
</dbReference>
<keyword evidence="8" id="KW-0812">Transmembrane</keyword>
<gene>
    <name evidence="9" type="ORF">D9611_010054</name>
</gene>
<dbReference type="AlphaFoldDB" id="A0A8H5FFK1"/>
<keyword evidence="8" id="KW-0472">Membrane</keyword>
<dbReference type="InterPro" id="IPR002403">
    <property type="entry name" value="Cyt_P450_E_grp-IV"/>
</dbReference>
<dbReference type="PROSITE" id="PS00086">
    <property type="entry name" value="CYTOCHROME_P450"/>
    <property type="match status" value="1"/>
</dbReference>
<sequence length="506" mass="57635">MATTTELVITAAIGYLLYQFLSFYYIRAKISHIPTIGSDSFIGSYISAWKLLFSDDSHIKEGYRKYAGQAFKMPNLTTSSRWLIVVNGNQMVDELRKAPSDALSFNETTLDVLQFDHLLGRHAHVPEFQVEVVRKQLTRAFSGRFAEIQDEIQESCNTYLPNGPEWKGLQAHKTLIHIVCRTTNRLFVGLPLCREPEYRQIQEDWTIQIMVTAHIVHMFPSILKPLVGKTISKVKTAAKKVEKFIGPTINERLEKYERLGEDWEGKPNDLITWLLDLAPQENRNVEDITVKLMLINFAAIHTTSLTLANALFDLASRPEYIKPLREEMEEIVKMHGWTKDAMGRMWKTDSFMKESSRMAGVGAISLGRKAVKDFTFSNGLTIPAGYTVATSSAGIHYDPNIYEDPDTFNGFRFSDMREKGSNEYDPLRHQMVSLDSTYLLFGHGRHACPGRFFAVNEVKAMLAHILINYDIKLPGDSREIPRGSWFAGSRAPHSTAEILFRKRQVE</sequence>
<dbReference type="EMBL" id="JAACJK010000065">
    <property type="protein sequence ID" value="KAF5334994.1"/>
    <property type="molecule type" value="Genomic_DNA"/>
</dbReference>
<keyword evidence="8" id="KW-1133">Transmembrane helix</keyword>
<keyword evidence="3 6" id="KW-0479">Metal-binding</keyword>
<evidence type="ECO:0000256" key="6">
    <source>
        <dbReference type="PIRSR" id="PIRSR602403-1"/>
    </source>
</evidence>
<evidence type="ECO:0000256" key="5">
    <source>
        <dbReference type="ARBA" id="ARBA00023004"/>
    </source>
</evidence>
<evidence type="ECO:0000256" key="2">
    <source>
        <dbReference type="ARBA" id="ARBA00010617"/>
    </source>
</evidence>
<dbReference type="CDD" id="cd11041">
    <property type="entry name" value="CYP503A1-like"/>
    <property type="match status" value="1"/>
</dbReference>
<evidence type="ECO:0000256" key="1">
    <source>
        <dbReference type="ARBA" id="ARBA00001971"/>
    </source>
</evidence>
<dbReference type="GO" id="GO:0020037">
    <property type="term" value="F:heme binding"/>
    <property type="evidence" value="ECO:0007669"/>
    <property type="project" value="InterPro"/>
</dbReference>
<keyword evidence="5 6" id="KW-0408">Iron</keyword>
<dbReference type="OrthoDB" id="1844152at2759"/>
<comment type="caution">
    <text evidence="9">The sequence shown here is derived from an EMBL/GenBank/DDBJ whole genome shotgun (WGS) entry which is preliminary data.</text>
</comment>
<keyword evidence="7" id="KW-0503">Monooxygenase</keyword>
<feature type="transmembrane region" description="Helical" evidence="8">
    <location>
        <begin position="7"/>
        <end position="26"/>
    </location>
</feature>
<dbReference type="SUPFAM" id="SSF48264">
    <property type="entry name" value="Cytochrome P450"/>
    <property type="match status" value="1"/>
</dbReference>
<dbReference type="InterPro" id="IPR036396">
    <property type="entry name" value="Cyt_P450_sf"/>
</dbReference>
<comment type="cofactor">
    <cofactor evidence="1 6">
        <name>heme</name>
        <dbReference type="ChEBI" id="CHEBI:30413"/>
    </cofactor>
</comment>
<dbReference type="PANTHER" id="PTHR46206">
    <property type="entry name" value="CYTOCHROME P450"/>
    <property type="match status" value="1"/>
</dbReference>
<dbReference type="Gene3D" id="1.10.630.10">
    <property type="entry name" value="Cytochrome P450"/>
    <property type="match status" value="1"/>
</dbReference>
<organism evidence="9 10">
    <name type="scientific">Ephemerocybe angulata</name>
    <dbReference type="NCBI Taxonomy" id="980116"/>
    <lineage>
        <taxon>Eukaryota</taxon>
        <taxon>Fungi</taxon>
        <taxon>Dikarya</taxon>
        <taxon>Basidiomycota</taxon>
        <taxon>Agaricomycotina</taxon>
        <taxon>Agaricomycetes</taxon>
        <taxon>Agaricomycetidae</taxon>
        <taxon>Agaricales</taxon>
        <taxon>Agaricineae</taxon>
        <taxon>Psathyrellaceae</taxon>
        <taxon>Ephemerocybe</taxon>
    </lineage>
</organism>
<dbReference type="GO" id="GO:0016705">
    <property type="term" value="F:oxidoreductase activity, acting on paired donors, with incorporation or reduction of molecular oxygen"/>
    <property type="evidence" value="ECO:0007669"/>
    <property type="project" value="InterPro"/>
</dbReference>
<proteinExistence type="inferred from homology"/>
<dbReference type="GO" id="GO:0004497">
    <property type="term" value="F:monooxygenase activity"/>
    <property type="evidence" value="ECO:0007669"/>
    <property type="project" value="UniProtKB-KW"/>
</dbReference>
<name>A0A8H5FFK1_9AGAR</name>
<comment type="similarity">
    <text evidence="2 7">Belongs to the cytochrome P450 family.</text>
</comment>
<protein>
    <recommendedName>
        <fullName evidence="11">Cytochrome P450</fullName>
    </recommendedName>
</protein>
<evidence type="ECO:0008006" key="11">
    <source>
        <dbReference type="Google" id="ProtNLM"/>
    </source>
</evidence>
<evidence type="ECO:0000256" key="7">
    <source>
        <dbReference type="RuleBase" id="RU000461"/>
    </source>
</evidence>
<evidence type="ECO:0000256" key="3">
    <source>
        <dbReference type="ARBA" id="ARBA00022723"/>
    </source>
</evidence>
<dbReference type="Pfam" id="PF00067">
    <property type="entry name" value="p450"/>
    <property type="match status" value="1"/>
</dbReference>
<reference evidence="9 10" key="1">
    <citation type="journal article" date="2020" name="ISME J.">
        <title>Uncovering the hidden diversity of litter-decomposition mechanisms in mushroom-forming fungi.</title>
        <authorList>
            <person name="Floudas D."/>
            <person name="Bentzer J."/>
            <person name="Ahren D."/>
            <person name="Johansson T."/>
            <person name="Persson P."/>
            <person name="Tunlid A."/>
        </authorList>
    </citation>
    <scope>NUCLEOTIDE SEQUENCE [LARGE SCALE GENOMIC DNA]</scope>
    <source>
        <strain evidence="9 10">CBS 175.51</strain>
    </source>
</reference>
<keyword evidence="10" id="KW-1185">Reference proteome</keyword>
<evidence type="ECO:0000256" key="4">
    <source>
        <dbReference type="ARBA" id="ARBA00023002"/>
    </source>
</evidence>
<evidence type="ECO:0000313" key="10">
    <source>
        <dbReference type="Proteomes" id="UP000541558"/>
    </source>
</evidence>
<dbReference type="InterPro" id="IPR017972">
    <property type="entry name" value="Cyt_P450_CS"/>
</dbReference>
<evidence type="ECO:0000256" key="8">
    <source>
        <dbReference type="SAM" id="Phobius"/>
    </source>
</evidence>
<dbReference type="PRINTS" id="PR00465">
    <property type="entry name" value="EP450IV"/>
</dbReference>
<dbReference type="InterPro" id="IPR001128">
    <property type="entry name" value="Cyt_P450"/>
</dbReference>
<dbReference type="Proteomes" id="UP000541558">
    <property type="component" value="Unassembled WGS sequence"/>
</dbReference>
<keyword evidence="6 7" id="KW-0349">Heme</keyword>
<keyword evidence="4 7" id="KW-0560">Oxidoreductase</keyword>
<accession>A0A8H5FFK1</accession>
<evidence type="ECO:0000313" key="9">
    <source>
        <dbReference type="EMBL" id="KAF5334994.1"/>
    </source>
</evidence>